<protein>
    <submittedName>
        <fullName evidence="1">Enoyl-CoA hydratase/isomerase family protein</fullName>
    </submittedName>
</protein>
<evidence type="ECO:0000313" key="2">
    <source>
        <dbReference type="Proteomes" id="UP001558850"/>
    </source>
</evidence>
<keyword evidence="2" id="KW-1185">Reference proteome</keyword>
<comment type="caution">
    <text evidence="1">The sequence shown here is derived from an EMBL/GenBank/DDBJ whole genome shotgun (WGS) entry which is preliminary data.</text>
</comment>
<reference evidence="1" key="1">
    <citation type="submission" date="2024-07" db="EMBL/GenBank/DDBJ databases">
        <title>A survey of Mimosa microsymbionts across Brazilian biomes reveals a high diversity of Paraburkholderia nodulating endemic species, but also that Cupriavidus is common as a symbiont of widespread species.</title>
        <authorList>
            <person name="Rouws L."/>
            <person name="Barauna A."/>
            <person name="Beukes C."/>
            <person name="Rouws J.R.C."/>
            <person name="De Faria S.M."/>
            <person name="Gross E."/>
            <person name="Bueno Dos Reis Junior F."/>
            <person name="Simon M.F."/>
            <person name="Maluk M."/>
            <person name="Odee D.W."/>
            <person name="Kenicer G."/>
            <person name="Young J.P.W."/>
            <person name="Reis V.M."/>
            <person name="Zilli J."/>
            <person name="James E.K."/>
        </authorList>
    </citation>
    <scope>NUCLEOTIDE SEQUENCE</scope>
    <source>
        <strain evidence="1">EG181B</strain>
    </source>
</reference>
<dbReference type="Proteomes" id="UP001558850">
    <property type="component" value="Unassembled WGS sequence"/>
</dbReference>
<dbReference type="EMBL" id="JBFRCH010000004">
    <property type="protein sequence ID" value="MEX3932107.1"/>
    <property type="molecule type" value="Genomic_DNA"/>
</dbReference>
<organism evidence="1 2">
    <name type="scientific">Paraburkholderia phymatum</name>
    <dbReference type="NCBI Taxonomy" id="148447"/>
    <lineage>
        <taxon>Bacteria</taxon>
        <taxon>Pseudomonadati</taxon>
        <taxon>Pseudomonadota</taxon>
        <taxon>Betaproteobacteria</taxon>
        <taxon>Burkholderiales</taxon>
        <taxon>Burkholderiaceae</taxon>
        <taxon>Paraburkholderia</taxon>
    </lineage>
</organism>
<evidence type="ECO:0000313" key="1">
    <source>
        <dbReference type="EMBL" id="MEX3932107.1"/>
    </source>
</evidence>
<gene>
    <name evidence="1" type="ORF">AB4Y32_09910</name>
</gene>
<sequence length="285" mass="30710">MPDSSQFDIDPSCPGRWTITFSNPPINMFVPATIVELGTVMTDLDSDPSVKVVVFQSANPDFFVAHLDVAKAAERPEVLGLWRDFVLRLASSPVVSIAKIRGRTRGIGNEFVLACDMRFASRQSAIFGNPEVGVGLVPGGGALEWLPRLVGRSRALEFVLSADDFDADIAERYGWVNRTLEDDALDTFVDTLAHRLASFDRETLGAAKAQINRFGMPAAGEIQSSIDMFFPALASPSGQARRAKLRTLAYGVPSDFELNFGRYLPALGQAGDDDTGAPVAGAAKV</sequence>
<name>A0ACC6TXR4_9BURK</name>
<accession>A0ACC6TXR4</accession>
<proteinExistence type="predicted"/>